<dbReference type="EMBL" id="JASCZI010217578">
    <property type="protein sequence ID" value="MED6202900.1"/>
    <property type="molecule type" value="Genomic_DNA"/>
</dbReference>
<organism evidence="1 2">
    <name type="scientific">Stylosanthes scabra</name>
    <dbReference type="NCBI Taxonomy" id="79078"/>
    <lineage>
        <taxon>Eukaryota</taxon>
        <taxon>Viridiplantae</taxon>
        <taxon>Streptophyta</taxon>
        <taxon>Embryophyta</taxon>
        <taxon>Tracheophyta</taxon>
        <taxon>Spermatophyta</taxon>
        <taxon>Magnoliopsida</taxon>
        <taxon>eudicotyledons</taxon>
        <taxon>Gunneridae</taxon>
        <taxon>Pentapetalae</taxon>
        <taxon>rosids</taxon>
        <taxon>fabids</taxon>
        <taxon>Fabales</taxon>
        <taxon>Fabaceae</taxon>
        <taxon>Papilionoideae</taxon>
        <taxon>50 kb inversion clade</taxon>
        <taxon>dalbergioids sensu lato</taxon>
        <taxon>Dalbergieae</taxon>
        <taxon>Pterocarpus clade</taxon>
        <taxon>Stylosanthes</taxon>
    </lineage>
</organism>
<sequence>LPRTREGRRSRRSGPWELSTCPEGRFIVTSGCESFFRKLMKRRRQLDLMADINALEIVGERVGVNSSVLVL</sequence>
<protein>
    <submittedName>
        <fullName evidence="1">Uncharacterized protein</fullName>
    </submittedName>
</protein>
<evidence type="ECO:0000313" key="1">
    <source>
        <dbReference type="EMBL" id="MED6202900.1"/>
    </source>
</evidence>
<accession>A0ABU6XXT7</accession>
<feature type="non-terminal residue" evidence="1">
    <location>
        <position position="1"/>
    </location>
</feature>
<keyword evidence="2" id="KW-1185">Reference proteome</keyword>
<proteinExistence type="predicted"/>
<dbReference type="Proteomes" id="UP001341840">
    <property type="component" value="Unassembled WGS sequence"/>
</dbReference>
<gene>
    <name evidence="1" type="ORF">PIB30_110245</name>
</gene>
<reference evidence="1 2" key="1">
    <citation type="journal article" date="2023" name="Plants (Basel)">
        <title>Bridging the Gap: Combining Genomics and Transcriptomics Approaches to Understand Stylosanthes scabra, an Orphan Legume from the Brazilian Caatinga.</title>
        <authorList>
            <person name="Ferreira-Neto J.R.C."/>
            <person name="da Silva M.D."/>
            <person name="Binneck E."/>
            <person name="de Melo N.F."/>
            <person name="da Silva R.H."/>
            <person name="de Melo A.L.T.M."/>
            <person name="Pandolfi V."/>
            <person name="Bustamante F.O."/>
            <person name="Brasileiro-Vidal A.C."/>
            <person name="Benko-Iseppon A.M."/>
        </authorList>
    </citation>
    <scope>NUCLEOTIDE SEQUENCE [LARGE SCALE GENOMIC DNA]</scope>
    <source>
        <tissue evidence="1">Leaves</tissue>
    </source>
</reference>
<name>A0ABU6XXT7_9FABA</name>
<comment type="caution">
    <text evidence="1">The sequence shown here is derived from an EMBL/GenBank/DDBJ whole genome shotgun (WGS) entry which is preliminary data.</text>
</comment>
<evidence type="ECO:0000313" key="2">
    <source>
        <dbReference type="Proteomes" id="UP001341840"/>
    </source>
</evidence>